<evidence type="ECO:0000313" key="4">
    <source>
        <dbReference type="Proteomes" id="UP000799302"/>
    </source>
</evidence>
<dbReference type="OrthoDB" id="10268090at2759"/>
<evidence type="ECO:0000313" key="3">
    <source>
        <dbReference type="EMBL" id="KAF2674199.1"/>
    </source>
</evidence>
<evidence type="ECO:0000256" key="1">
    <source>
        <dbReference type="ARBA" id="ARBA00038048"/>
    </source>
</evidence>
<keyword evidence="4" id="KW-1185">Reference proteome</keyword>
<dbReference type="SUPFAM" id="SSF51735">
    <property type="entry name" value="NAD(P)-binding Rossmann-fold domains"/>
    <property type="match status" value="1"/>
</dbReference>
<dbReference type="InterPro" id="IPR051276">
    <property type="entry name" value="Saccharopine_DH-like_oxidrdct"/>
</dbReference>
<proteinExistence type="inferred from homology"/>
<name>A0A6A6UPJ4_9PEZI</name>
<gene>
    <name evidence="3" type="ORF">BT63DRAFT_419505</name>
</gene>
<organism evidence="3 4">
    <name type="scientific">Microthyrium microscopicum</name>
    <dbReference type="NCBI Taxonomy" id="703497"/>
    <lineage>
        <taxon>Eukaryota</taxon>
        <taxon>Fungi</taxon>
        <taxon>Dikarya</taxon>
        <taxon>Ascomycota</taxon>
        <taxon>Pezizomycotina</taxon>
        <taxon>Dothideomycetes</taxon>
        <taxon>Dothideomycetes incertae sedis</taxon>
        <taxon>Microthyriales</taxon>
        <taxon>Microthyriaceae</taxon>
        <taxon>Microthyrium</taxon>
    </lineage>
</organism>
<dbReference type="InterPro" id="IPR005097">
    <property type="entry name" value="Sacchrp_dh_NADP-bd"/>
</dbReference>
<reference evidence="3" key="1">
    <citation type="journal article" date="2020" name="Stud. Mycol.">
        <title>101 Dothideomycetes genomes: a test case for predicting lifestyles and emergence of pathogens.</title>
        <authorList>
            <person name="Haridas S."/>
            <person name="Albert R."/>
            <person name="Binder M."/>
            <person name="Bloem J."/>
            <person name="Labutti K."/>
            <person name="Salamov A."/>
            <person name="Andreopoulos B."/>
            <person name="Baker S."/>
            <person name="Barry K."/>
            <person name="Bills G."/>
            <person name="Bluhm B."/>
            <person name="Cannon C."/>
            <person name="Castanera R."/>
            <person name="Culley D."/>
            <person name="Daum C."/>
            <person name="Ezra D."/>
            <person name="Gonzalez J."/>
            <person name="Henrissat B."/>
            <person name="Kuo A."/>
            <person name="Liang C."/>
            <person name="Lipzen A."/>
            <person name="Lutzoni F."/>
            <person name="Magnuson J."/>
            <person name="Mondo S."/>
            <person name="Nolan M."/>
            <person name="Ohm R."/>
            <person name="Pangilinan J."/>
            <person name="Park H.-J."/>
            <person name="Ramirez L."/>
            <person name="Alfaro M."/>
            <person name="Sun H."/>
            <person name="Tritt A."/>
            <person name="Yoshinaga Y."/>
            <person name="Zwiers L.-H."/>
            <person name="Turgeon B."/>
            <person name="Goodwin S."/>
            <person name="Spatafora J."/>
            <person name="Crous P."/>
            <person name="Grigoriev I."/>
        </authorList>
    </citation>
    <scope>NUCLEOTIDE SEQUENCE</scope>
    <source>
        <strain evidence="3">CBS 115976</strain>
    </source>
</reference>
<dbReference type="GO" id="GO:0005739">
    <property type="term" value="C:mitochondrion"/>
    <property type="evidence" value="ECO:0007669"/>
    <property type="project" value="TreeGrafter"/>
</dbReference>
<dbReference type="Pfam" id="PF03435">
    <property type="entry name" value="Sacchrp_dh_NADP"/>
    <property type="match status" value="1"/>
</dbReference>
<dbReference type="InterPro" id="IPR036291">
    <property type="entry name" value="NAD(P)-bd_dom_sf"/>
</dbReference>
<comment type="similarity">
    <text evidence="1">Belongs to the saccharopine dehydrogenase family.</text>
</comment>
<dbReference type="GO" id="GO:0005886">
    <property type="term" value="C:plasma membrane"/>
    <property type="evidence" value="ECO:0007669"/>
    <property type="project" value="TreeGrafter"/>
</dbReference>
<feature type="domain" description="Saccharopine dehydrogenase NADP binding" evidence="2">
    <location>
        <begin position="9"/>
        <end position="136"/>
    </location>
</feature>
<dbReference type="AlphaFoldDB" id="A0A6A6UPJ4"/>
<protein>
    <recommendedName>
        <fullName evidence="2">Saccharopine dehydrogenase NADP binding domain-containing protein</fullName>
    </recommendedName>
</protein>
<dbReference type="PANTHER" id="PTHR12286">
    <property type="entry name" value="SACCHAROPINE DEHYDROGENASE-LIKE OXIDOREDUCTASE"/>
    <property type="match status" value="1"/>
</dbReference>
<sequence>MASRQYDLIVYGATGHTGKYTVDYLQENAPTDLKWAIAGRNASKLSTIASDLKTLNSDRVQPGVEAINHDPTDLATLAAKTKVLISCVGPFWKYGTPVIEACVNAGTHYIDITGEIPWVYDMINRFHERAVASKTVLIPQCGIDSAPSDLIAHLLVRYIRSHYNEGTLEVVNCIHAINNTVSGGTAATALSIADAYSPTYLLKSMAPFALSPVRPIAAQKQLPANRGSILNRLKGYVKVPELGLLTDWLGNGIDSPIVQRSWGLFDGGALYGRNFKFVVWLRAPSPIRAILQAWFMAIAGLFVILPPTRWLLKKFAPQPGEGARGDKAKDYFVRYKALATSDSGKRVVASLDMPADLYYWTGVLVAQAALELLRGGESKAKNDGGILTPSTLGEGYVDRLASAGLHFKLQSVAS</sequence>
<accession>A0A6A6UPJ4</accession>
<dbReference type="PANTHER" id="PTHR12286:SF5">
    <property type="entry name" value="SACCHAROPINE DEHYDROGENASE-LIKE OXIDOREDUCTASE"/>
    <property type="match status" value="1"/>
</dbReference>
<dbReference type="GO" id="GO:0005811">
    <property type="term" value="C:lipid droplet"/>
    <property type="evidence" value="ECO:0007669"/>
    <property type="project" value="TreeGrafter"/>
</dbReference>
<dbReference type="Gene3D" id="3.40.50.720">
    <property type="entry name" value="NAD(P)-binding Rossmann-like Domain"/>
    <property type="match status" value="1"/>
</dbReference>
<dbReference type="Proteomes" id="UP000799302">
    <property type="component" value="Unassembled WGS sequence"/>
</dbReference>
<dbReference type="EMBL" id="MU004230">
    <property type="protein sequence ID" value="KAF2674199.1"/>
    <property type="molecule type" value="Genomic_DNA"/>
</dbReference>
<dbReference type="GO" id="GO:0009247">
    <property type="term" value="P:glycolipid biosynthetic process"/>
    <property type="evidence" value="ECO:0007669"/>
    <property type="project" value="TreeGrafter"/>
</dbReference>
<evidence type="ECO:0000259" key="2">
    <source>
        <dbReference type="Pfam" id="PF03435"/>
    </source>
</evidence>